<keyword evidence="2" id="KW-0808">Transferase</keyword>
<accession>A0A1W2TF21</accession>
<dbReference type="Gene3D" id="3.90.550.20">
    <property type="match status" value="1"/>
</dbReference>
<reference evidence="2" key="1">
    <citation type="submission" date="2016-03" db="EMBL/GenBank/DDBJ databases">
        <title>Draft genome sequence of Rosellinia necatrix.</title>
        <authorList>
            <person name="Kanematsu S."/>
        </authorList>
    </citation>
    <scope>NUCLEOTIDE SEQUENCE [LARGE SCALE GENOMIC DNA]</scope>
    <source>
        <strain evidence="2">W97</strain>
    </source>
</reference>
<gene>
    <name evidence="2" type="ORF">SAMD00023353_2000860</name>
</gene>
<dbReference type="Pfam" id="PF04488">
    <property type="entry name" value="Gly_transf_sug"/>
    <property type="match status" value="1"/>
</dbReference>
<evidence type="ECO:0000313" key="3">
    <source>
        <dbReference type="Proteomes" id="UP000054516"/>
    </source>
</evidence>
<dbReference type="PANTHER" id="PTHR31834:SF8">
    <property type="entry name" value="TRANSFERASE, PUTATIVE (AFU_ORTHOLOGUE AFUA_6G14040)-RELATED"/>
    <property type="match status" value="1"/>
</dbReference>
<proteinExistence type="inferred from homology"/>
<dbReference type="SUPFAM" id="SSF53448">
    <property type="entry name" value="Nucleotide-diphospho-sugar transferases"/>
    <property type="match status" value="1"/>
</dbReference>
<evidence type="ECO:0000313" key="2">
    <source>
        <dbReference type="EMBL" id="GAP86649.2"/>
    </source>
</evidence>
<dbReference type="EMBL" id="DF977465">
    <property type="protein sequence ID" value="GAP86649.2"/>
    <property type="molecule type" value="Genomic_DNA"/>
</dbReference>
<evidence type="ECO:0000256" key="1">
    <source>
        <dbReference type="ARBA" id="ARBA00009003"/>
    </source>
</evidence>
<protein>
    <submittedName>
        <fullName evidence="2">Putative glycosyltransferase family 32 protein</fullName>
    </submittedName>
</protein>
<dbReference type="InterPro" id="IPR029044">
    <property type="entry name" value="Nucleotide-diphossugar_trans"/>
</dbReference>
<dbReference type="AlphaFoldDB" id="A0A1W2TF21"/>
<dbReference type="OrthoDB" id="409543at2759"/>
<dbReference type="GO" id="GO:0000009">
    <property type="term" value="F:alpha-1,6-mannosyltransferase activity"/>
    <property type="evidence" value="ECO:0007669"/>
    <property type="project" value="InterPro"/>
</dbReference>
<dbReference type="OMA" id="WADIPHW"/>
<name>A0A1W2TF21_ROSNE</name>
<dbReference type="PANTHER" id="PTHR31834">
    <property type="entry name" value="INITIATION-SPECIFIC ALPHA-1,6-MANNOSYLTRANSFERASE"/>
    <property type="match status" value="1"/>
</dbReference>
<comment type="similarity">
    <text evidence="1">Belongs to the glycosyltransferase 32 family.</text>
</comment>
<keyword evidence="3" id="KW-1185">Reference proteome</keyword>
<dbReference type="InterPro" id="IPR039367">
    <property type="entry name" value="Och1-like"/>
</dbReference>
<dbReference type="STRING" id="77044.A0A1W2TF21"/>
<sequence>MIVDEDISGFQPSTALSMRAYAPPLAFSRGHHIPPKIWQILLPRPGSSDGPRDAEALSDTPSWLVQNPDYGYTLIGEREADYFVDRHFSADARMQGAWRAVKSPGVKFDLLRYLLLFIEGGVYTDTDTEALKPVDAWIPAQYRHRAKVVIGVEFDRPEGGAWADAPRGLRFCQWTIAAAPGHPLFAKMAYYTVAALEGIADERQTALGDPELSSLDVTTASSPASWTDVVLEELRLMDSNVTDATYFSGPRSIEPSLVGDILVLPIDGFGMGQPHSNSTNDGSIPNTALLRHKFRG</sequence>
<dbReference type="Proteomes" id="UP000054516">
    <property type="component" value="Unassembled WGS sequence"/>
</dbReference>
<organism evidence="2">
    <name type="scientific">Rosellinia necatrix</name>
    <name type="common">White root-rot fungus</name>
    <dbReference type="NCBI Taxonomy" id="77044"/>
    <lineage>
        <taxon>Eukaryota</taxon>
        <taxon>Fungi</taxon>
        <taxon>Dikarya</taxon>
        <taxon>Ascomycota</taxon>
        <taxon>Pezizomycotina</taxon>
        <taxon>Sordariomycetes</taxon>
        <taxon>Xylariomycetidae</taxon>
        <taxon>Xylariales</taxon>
        <taxon>Xylariaceae</taxon>
        <taxon>Rosellinia</taxon>
    </lineage>
</organism>
<dbReference type="GO" id="GO:0000136">
    <property type="term" value="C:mannan polymerase complex"/>
    <property type="evidence" value="ECO:0007669"/>
    <property type="project" value="TreeGrafter"/>
</dbReference>
<dbReference type="InterPro" id="IPR007577">
    <property type="entry name" value="GlycoTrfase_DXD_sugar-bd_CS"/>
</dbReference>
<dbReference type="GO" id="GO:0006487">
    <property type="term" value="P:protein N-linked glycosylation"/>
    <property type="evidence" value="ECO:0007669"/>
    <property type="project" value="TreeGrafter"/>
</dbReference>